<dbReference type="InterPro" id="IPR014729">
    <property type="entry name" value="Rossmann-like_a/b/a_fold"/>
</dbReference>
<comment type="similarity">
    <text evidence="6">Belongs to the NAD synthetase family.</text>
</comment>
<dbReference type="EC" id="6.3.1.5" evidence="7"/>
<dbReference type="GO" id="GO:0004359">
    <property type="term" value="F:glutaminase activity"/>
    <property type="evidence" value="ECO:0007669"/>
    <property type="project" value="InterPro"/>
</dbReference>
<keyword evidence="2 6" id="KW-0436">Ligase</keyword>
<dbReference type="Proteomes" id="UP000179069">
    <property type="component" value="Unassembled WGS sequence"/>
</dbReference>
<evidence type="ECO:0000313" key="10">
    <source>
        <dbReference type="Proteomes" id="UP000179069"/>
    </source>
</evidence>
<evidence type="ECO:0000256" key="4">
    <source>
        <dbReference type="ARBA" id="ARBA00022840"/>
    </source>
</evidence>
<dbReference type="InterPro" id="IPR022310">
    <property type="entry name" value="NAD/GMP_synthase"/>
</dbReference>
<comment type="catalytic activity">
    <reaction evidence="7">
        <text>deamido-NAD(+) + NH4(+) + ATP = AMP + diphosphate + NAD(+) + H(+)</text>
        <dbReference type="Rhea" id="RHEA:21188"/>
        <dbReference type="ChEBI" id="CHEBI:15378"/>
        <dbReference type="ChEBI" id="CHEBI:28938"/>
        <dbReference type="ChEBI" id="CHEBI:30616"/>
        <dbReference type="ChEBI" id="CHEBI:33019"/>
        <dbReference type="ChEBI" id="CHEBI:57540"/>
        <dbReference type="ChEBI" id="CHEBI:58437"/>
        <dbReference type="ChEBI" id="CHEBI:456215"/>
        <dbReference type="EC" id="6.3.1.5"/>
    </reaction>
</comment>
<dbReference type="EMBL" id="MHCI01000012">
    <property type="protein sequence ID" value="OGY16693.1"/>
    <property type="molecule type" value="Genomic_DNA"/>
</dbReference>
<dbReference type="GO" id="GO:0009435">
    <property type="term" value="P:NAD+ biosynthetic process"/>
    <property type="evidence" value="ECO:0007669"/>
    <property type="project" value="UniProtKB-UniPathway"/>
</dbReference>
<reference evidence="9 10" key="1">
    <citation type="journal article" date="2016" name="Nat. Commun.">
        <title>Thousands of microbial genomes shed light on interconnected biogeochemical processes in an aquifer system.</title>
        <authorList>
            <person name="Anantharaman K."/>
            <person name="Brown C.T."/>
            <person name="Hug L.A."/>
            <person name="Sharon I."/>
            <person name="Castelle C.J."/>
            <person name="Probst A.J."/>
            <person name="Thomas B.C."/>
            <person name="Singh A."/>
            <person name="Wilkins M.J."/>
            <person name="Karaoz U."/>
            <person name="Brodie E.L."/>
            <person name="Williams K.H."/>
            <person name="Hubbard S.S."/>
            <person name="Banfield J.F."/>
        </authorList>
    </citation>
    <scope>NUCLEOTIDE SEQUENCE [LARGE SCALE GENOMIC DNA]</scope>
</reference>
<feature type="domain" description="NAD/GMP synthase" evidence="8">
    <location>
        <begin position="134"/>
        <end position="317"/>
    </location>
</feature>
<dbReference type="PANTHER" id="PTHR23090">
    <property type="entry name" value="NH 3 /GLUTAMINE-DEPENDENT NAD + SYNTHETASE"/>
    <property type="match status" value="1"/>
</dbReference>
<dbReference type="AlphaFoldDB" id="A0A1G1VMV1"/>
<comment type="caution">
    <text evidence="9">The sequence shown here is derived from an EMBL/GenBank/DDBJ whole genome shotgun (WGS) entry which is preliminary data.</text>
</comment>
<evidence type="ECO:0000256" key="7">
    <source>
        <dbReference type="RuleBase" id="RU003812"/>
    </source>
</evidence>
<evidence type="ECO:0000256" key="3">
    <source>
        <dbReference type="ARBA" id="ARBA00022741"/>
    </source>
</evidence>
<evidence type="ECO:0000259" key="8">
    <source>
        <dbReference type="Pfam" id="PF02540"/>
    </source>
</evidence>
<dbReference type="GO" id="GO:0005524">
    <property type="term" value="F:ATP binding"/>
    <property type="evidence" value="ECO:0007669"/>
    <property type="project" value="UniProtKB-KW"/>
</dbReference>
<evidence type="ECO:0000256" key="5">
    <source>
        <dbReference type="ARBA" id="ARBA00023027"/>
    </source>
</evidence>
<accession>A0A1G1VMV1</accession>
<evidence type="ECO:0000313" key="9">
    <source>
        <dbReference type="EMBL" id="OGY16693.1"/>
    </source>
</evidence>
<sequence>MNYPPNIDPKKETAGITDFIKNTFNKTGKKHAVIAVSGGVDSATSLFLTTKALGPQNITCLFLPAKTTDPIHWEHVLRSCKIARIPQENILTIPIGGIIQKTWRAVKRHTSQKGGEVNKFVQSARTRQKAWQASHTKDTSHARSFADKQISVDAASPSQVGAGIPNRRSINAEFAQLNRLRLANIAARSRMIVIFDQAKLLDALVIGTENQSEHLLGYYTRFGDEASDVEPIRHLYKTQVRQLAKFLKVPKEVIEKAPTAELWAGQTDEAELGFSYDEADPILFLHYEQQKSPKEIVKLLTNNTRSKTKEVEKLMKKVLGHCKQMSFKQNLPYTI</sequence>
<gene>
    <name evidence="9" type="ORF">A2785_01905</name>
</gene>
<evidence type="ECO:0000256" key="2">
    <source>
        <dbReference type="ARBA" id="ARBA00022598"/>
    </source>
</evidence>
<dbReference type="GO" id="GO:0005737">
    <property type="term" value="C:cytoplasm"/>
    <property type="evidence" value="ECO:0007669"/>
    <property type="project" value="InterPro"/>
</dbReference>
<dbReference type="SUPFAM" id="SSF52402">
    <property type="entry name" value="Adenine nucleotide alpha hydrolases-like"/>
    <property type="match status" value="1"/>
</dbReference>
<dbReference type="UniPathway" id="UPA00253"/>
<comment type="pathway">
    <text evidence="1">Cofactor biosynthesis; NAD(+) biosynthesis.</text>
</comment>
<proteinExistence type="inferred from homology"/>
<keyword evidence="3 6" id="KW-0547">Nucleotide-binding</keyword>
<dbReference type="InterPro" id="IPR003694">
    <property type="entry name" value="NAD_synthase"/>
</dbReference>
<evidence type="ECO:0000256" key="1">
    <source>
        <dbReference type="ARBA" id="ARBA00004790"/>
    </source>
</evidence>
<keyword evidence="4 6" id="KW-0067">ATP-binding</keyword>
<dbReference type="PANTHER" id="PTHR23090:SF9">
    <property type="entry name" value="GLUTAMINE-DEPENDENT NAD(+) SYNTHETASE"/>
    <property type="match status" value="1"/>
</dbReference>
<dbReference type="Gene3D" id="3.40.50.620">
    <property type="entry name" value="HUPs"/>
    <property type="match status" value="1"/>
</dbReference>
<dbReference type="GO" id="GO:0003952">
    <property type="term" value="F:NAD+ synthase (glutamine-hydrolyzing) activity"/>
    <property type="evidence" value="ECO:0007669"/>
    <property type="project" value="InterPro"/>
</dbReference>
<dbReference type="Pfam" id="PF02540">
    <property type="entry name" value="NAD_synthase"/>
    <property type="match status" value="2"/>
</dbReference>
<feature type="domain" description="NAD/GMP synthase" evidence="8">
    <location>
        <begin position="15"/>
        <end position="130"/>
    </location>
</feature>
<dbReference type="CDD" id="cd00553">
    <property type="entry name" value="NAD_synthase"/>
    <property type="match status" value="1"/>
</dbReference>
<evidence type="ECO:0000256" key="6">
    <source>
        <dbReference type="RuleBase" id="RU003811"/>
    </source>
</evidence>
<protein>
    <recommendedName>
        <fullName evidence="7">NH(3)-dependent NAD(+) synthetase</fullName>
        <ecNumber evidence="7">6.3.1.5</ecNumber>
    </recommendedName>
</protein>
<keyword evidence="5 6" id="KW-0520">NAD</keyword>
<dbReference type="NCBIfam" id="TIGR00552">
    <property type="entry name" value="nadE"/>
    <property type="match status" value="1"/>
</dbReference>
<name>A0A1G1VMV1_9BACT</name>
<dbReference type="GO" id="GO:0008795">
    <property type="term" value="F:NAD+ synthase activity"/>
    <property type="evidence" value="ECO:0007669"/>
    <property type="project" value="UniProtKB-EC"/>
</dbReference>
<organism evidence="9 10">
    <name type="scientific">Candidatus Chisholmbacteria bacterium RIFCSPHIGHO2_01_FULL_49_18</name>
    <dbReference type="NCBI Taxonomy" id="1797590"/>
    <lineage>
        <taxon>Bacteria</taxon>
        <taxon>Candidatus Chisholmiibacteriota</taxon>
    </lineage>
</organism>